<dbReference type="Pfam" id="PF01370">
    <property type="entry name" value="Epimerase"/>
    <property type="match status" value="1"/>
</dbReference>
<dbReference type="InterPro" id="IPR001509">
    <property type="entry name" value="Epimerase_deHydtase"/>
</dbReference>
<keyword evidence="4" id="KW-1185">Reference proteome</keyword>
<sequence>MAKYCVFGGLGFIGKYIVNQLRSEGHQVIVIGMKMRNLEDYYDWNGLTYLKLEQIMEGVNGVINLAYASTPKTSFDDPITDIKDNLPSIVNFLEWMSLFSVKRIVMVSTGGAIYGNTNENPISEAAATNPISPYGITKLAVEKYSSMYCTHKKLPVITVRPGNAYGVGQSPFLGQGFIATATYSVLDQREMKIFGKNGTVRDYIHVKDVANGIIAALKKGKIGETYNIGTGRGASTKFVFDYISKLARKNGFFSPKVQIEKLRPFDVRKNILDSSKLKKDTGWYPQVSLEEGIEEYWNHSLEAFKSKAIERVLWA</sequence>
<name>A0A1I1KXY9_9FLAO</name>
<gene>
    <name evidence="3" type="ORF">SAMN04487907_106136</name>
</gene>
<accession>A0A1I1KXY9</accession>
<protein>
    <submittedName>
        <fullName evidence="3">UDP-glucose 4-epimerase</fullName>
    </submittedName>
</protein>
<dbReference type="AlphaFoldDB" id="A0A1I1KXY9"/>
<evidence type="ECO:0000256" key="1">
    <source>
        <dbReference type="ARBA" id="ARBA00007637"/>
    </source>
</evidence>
<dbReference type="PANTHER" id="PTHR43000">
    <property type="entry name" value="DTDP-D-GLUCOSE 4,6-DEHYDRATASE-RELATED"/>
    <property type="match status" value="1"/>
</dbReference>
<dbReference type="OrthoDB" id="8967463at2"/>
<proteinExistence type="inferred from homology"/>
<evidence type="ECO:0000313" key="3">
    <source>
        <dbReference type="EMBL" id="SFC63568.1"/>
    </source>
</evidence>
<evidence type="ECO:0000259" key="2">
    <source>
        <dbReference type="Pfam" id="PF01370"/>
    </source>
</evidence>
<dbReference type="SUPFAM" id="SSF51735">
    <property type="entry name" value="NAD(P)-binding Rossmann-fold domains"/>
    <property type="match status" value="1"/>
</dbReference>
<feature type="domain" description="NAD-dependent epimerase/dehydratase" evidence="2">
    <location>
        <begin position="5"/>
        <end position="229"/>
    </location>
</feature>
<reference evidence="4" key="1">
    <citation type="submission" date="2016-10" db="EMBL/GenBank/DDBJ databases">
        <authorList>
            <person name="Varghese N."/>
            <person name="Submissions S."/>
        </authorList>
    </citation>
    <scope>NUCLEOTIDE SEQUENCE [LARGE SCALE GENOMIC DNA]</scope>
    <source>
        <strain evidence="4">DSM 24499</strain>
    </source>
</reference>
<comment type="similarity">
    <text evidence="1">Belongs to the NAD(P)-dependent epimerase/dehydratase family.</text>
</comment>
<dbReference type="RefSeq" id="WP_092543537.1">
    <property type="nucleotide sequence ID" value="NZ_FOKV01000006.1"/>
</dbReference>
<dbReference type="EMBL" id="FOKV01000006">
    <property type="protein sequence ID" value="SFC63568.1"/>
    <property type="molecule type" value="Genomic_DNA"/>
</dbReference>
<dbReference type="STRING" id="1334022.SAMN04487907_106136"/>
<organism evidence="3 4">
    <name type="scientific">Zunongwangia mangrovi</name>
    <dbReference type="NCBI Taxonomy" id="1334022"/>
    <lineage>
        <taxon>Bacteria</taxon>
        <taxon>Pseudomonadati</taxon>
        <taxon>Bacteroidota</taxon>
        <taxon>Flavobacteriia</taxon>
        <taxon>Flavobacteriales</taxon>
        <taxon>Flavobacteriaceae</taxon>
        <taxon>Zunongwangia</taxon>
    </lineage>
</organism>
<dbReference type="InterPro" id="IPR036291">
    <property type="entry name" value="NAD(P)-bd_dom_sf"/>
</dbReference>
<dbReference type="Gene3D" id="3.40.50.720">
    <property type="entry name" value="NAD(P)-binding Rossmann-like Domain"/>
    <property type="match status" value="1"/>
</dbReference>
<evidence type="ECO:0000313" key="4">
    <source>
        <dbReference type="Proteomes" id="UP000199438"/>
    </source>
</evidence>
<dbReference type="Proteomes" id="UP000199438">
    <property type="component" value="Unassembled WGS sequence"/>
</dbReference>